<dbReference type="EMBL" id="GBRD01012047">
    <property type="protein sequence ID" value="JAG53777.1"/>
    <property type="molecule type" value="Transcribed_RNA"/>
</dbReference>
<dbReference type="Pfam" id="PF02297">
    <property type="entry name" value="COX6B"/>
    <property type="match status" value="1"/>
</dbReference>
<dbReference type="GO" id="GO:0005739">
    <property type="term" value="C:mitochondrion"/>
    <property type="evidence" value="ECO:0007669"/>
    <property type="project" value="UniProtKB-SubCell"/>
</dbReference>
<dbReference type="Gene3D" id="1.10.10.140">
    <property type="entry name" value="Cytochrome c oxidase, subunit VIb"/>
    <property type="match status" value="1"/>
</dbReference>
<keyword evidence="3" id="KW-1015">Disulfide bond</keyword>
<dbReference type="GO" id="GO:0045277">
    <property type="term" value="C:respiratory chain complex IV"/>
    <property type="evidence" value="ECO:0007669"/>
    <property type="project" value="InterPro"/>
</dbReference>
<name>A0A0A9XYK0_LYGHE</name>
<dbReference type="InterPro" id="IPR003213">
    <property type="entry name" value="Cyt_c_oxidase_su6B"/>
</dbReference>
<dbReference type="SUPFAM" id="SSF47694">
    <property type="entry name" value="Cytochrome c oxidase subunit h"/>
    <property type="match status" value="1"/>
</dbReference>
<evidence type="ECO:0000256" key="3">
    <source>
        <dbReference type="ARBA" id="ARBA00023157"/>
    </source>
</evidence>
<dbReference type="InterPro" id="IPR048280">
    <property type="entry name" value="COX6B-like"/>
</dbReference>
<reference evidence="4" key="2">
    <citation type="submission" date="2014-07" db="EMBL/GenBank/DDBJ databases">
        <authorList>
            <person name="Hull J."/>
        </authorList>
    </citation>
    <scope>NUCLEOTIDE SEQUENCE</scope>
</reference>
<keyword evidence="2" id="KW-0496">Mitochondrion</keyword>
<accession>A0A0A9XYK0</accession>
<evidence type="ECO:0000256" key="2">
    <source>
        <dbReference type="ARBA" id="ARBA00023128"/>
    </source>
</evidence>
<sequence>MVKVEIDGMICEKIEEVEETPSEEKHPEMRTCEKDPRFQQMNQTKWCYHMFVDFYRCKHYFGGSHKFCTYFENCYKSICPKSWIETWQSDMEKGAFPRDTTKEMGS</sequence>
<dbReference type="AlphaFoldDB" id="A0A0A9XYK0"/>
<dbReference type="PANTHER" id="PTHR11387">
    <property type="entry name" value="CYTOCHROME C OXIDASE SUBUNIT 6B"/>
    <property type="match status" value="1"/>
</dbReference>
<gene>
    <name evidence="4" type="ORF">CM83_16350</name>
</gene>
<dbReference type="InterPro" id="IPR036549">
    <property type="entry name" value="CX6/COA6-like_sf"/>
</dbReference>
<protein>
    <submittedName>
        <fullName evidence="4">Putative cytochrome c oxidase subunit 6B</fullName>
    </submittedName>
</protein>
<proteinExistence type="predicted"/>
<comment type="subcellular location">
    <subcellularLocation>
        <location evidence="1">Mitochondrion</location>
    </subcellularLocation>
</comment>
<dbReference type="EMBL" id="GBHO01018620">
    <property type="protein sequence ID" value="JAG24984.1"/>
    <property type="molecule type" value="Transcribed_RNA"/>
</dbReference>
<evidence type="ECO:0000256" key="1">
    <source>
        <dbReference type="ARBA" id="ARBA00004173"/>
    </source>
</evidence>
<organism evidence="4">
    <name type="scientific">Lygus hesperus</name>
    <name type="common">Western plant bug</name>
    <dbReference type="NCBI Taxonomy" id="30085"/>
    <lineage>
        <taxon>Eukaryota</taxon>
        <taxon>Metazoa</taxon>
        <taxon>Ecdysozoa</taxon>
        <taxon>Arthropoda</taxon>
        <taxon>Hexapoda</taxon>
        <taxon>Insecta</taxon>
        <taxon>Pterygota</taxon>
        <taxon>Neoptera</taxon>
        <taxon>Paraneoptera</taxon>
        <taxon>Hemiptera</taxon>
        <taxon>Heteroptera</taxon>
        <taxon>Panheteroptera</taxon>
        <taxon>Cimicomorpha</taxon>
        <taxon>Miridae</taxon>
        <taxon>Mirini</taxon>
        <taxon>Lygus</taxon>
    </lineage>
</organism>
<evidence type="ECO:0000313" key="5">
    <source>
        <dbReference type="EMBL" id="JAG53777.1"/>
    </source>
</evidence>
<reference evidence="5" key="3">
    <citation type="submission" date="2014-09" db="EMBL/GenBank/DDBJ databases">
        <authorList>
            <person name="Magalhaes I.L.F."/>
            <person name="Oliveira U."/>
            <person name="Santos F.R."/>
            <person name="Vidigal T.H.D.A."/>
            <person name="Brescovit A.D."/>
            <person name="Santos A.J."/>
        </authorList>
    </citation>
    <scope>NUCLEOTIDE SEQUENCE</scope>
</reference>
<evidence type="ECO:0000313" key="4">
    <source>
        <dbReference type="EMBL" id="JAG24984.1"/>
    </source>
</evidence>
<reference evidence="4" key="1">
    <citation type="journal article" date="2014" name="PLoS ONE">
        <title>Transcriptome-Based Identification of ABC Transporters in the Western Tarnished Plant Bug Lygus hesperus.</title>
        <authorList>
            <person name="Hull J.J."/>
            <person name="Chaney K."/>
            <person name="Geib S.M."/>
            <person name="Fabrick J.A."/>
            <person name="Brent C.S."/>
            <person name="Walsh D."/>
            <person name="Lavine L.C."/>
        </authorList>
    </citation>
    <scope>NUCLEOTIDE SEQUENCE</scope>
</reference>